<dbReference type="Proteomes" id="UP000823388">
    <property type="component" value="Chromosome 1N"/>
</dbReference>
<evidence type="ECO:0000256" key="1">
    <source>
        <dbReference type="SAM" id="MobiDB-lite"/>
    </source>
</evidence>
<proteinExistence type="predicted"/>
<feature type="compositionally biased region" description="Acidic residues" evidence="1">
    <location>
        <begin position="108"/>
        <end position="119"/>
    </location>
</feature>
<feature type="non-terminal residue" evidence="2">
    <location>
        <position position="1"/>
    </location>
</feature>
<dbReference type="EMBL" id="CM029038">
    <property type="protein sequence ID" value="KAG2651226.1"/>
    <property type="molecule type" value="Genomic_DNA"/>
</dbReference>
<evidence type="ECO:0000313" key="2">
    <source>
        <dbReference type="EMBL" id="KAG2651226.1"/>
    </source>
</evidence>
<comment type="caution">
    <text evidence="2">The sequence shown here is derived from an EMBL/GenBank/DDBJ whole genome shotgun (WGS) entry which is preliminary data.</text>
</comment>
<reference evidence="2" key="1">
    <citation type="submission" date="2020-05" db="EMBL/GenBank/DDBJ databases">
        <title>WGS assembly of Panicum virgatum.</title>
        <authorList>
            <person name="Lovell J.T."/>
            <person name="Jenkins J."/>
            <person name="Shu S."/>
            <person name="Juenger T.E."/>
            <person name="Schmutz J."/>
        </authorList>
    </citation>
    <scope>NUCLEOTIDE SEQUENCE</scope>
    <source>
        <strain evidence="2">AP13</strain>
    </source>
</reference>
<feature type="non-terminal residue" evidence="2">
    <location>
        <position position="182"/>
    </location>
</feature>
<keyword evidence="3" id="KW-1185">Reference proteome</keyword>
<feature type="compositionally biased region" description="Low complexity" evidence="1">
    <location>
        <begin position="128"/>
        <end position="146"/>
    </location>
</feature>
<accession>A0A8T0X033</accession>
<name>A0A8T0X033_PANVG</name>
<organism evidence="2 3">
    <name type="scientific">Panicum virgatum</name>
    <name type="common">Blackwell switchgrass</name>
    <dbReference type="NCBI Taxonomy" id="38727"/>
    <lineage>
        <taxon>Eukaryota</taxon>
        <taxon>Viridiplantae</taxon>
        <taxon>Streptophyta</taxon>
        <taxon>Embryophyta</taxon>
        <taxon>Tracheophyta</taxon>
        <taxon>Spermatophyta</taxon>
        <taxon>Magnoliopsida</taxon>
        <taxon>Liliopsida</taxon>
        <taxon>Poales</taxon>
        <taxon>Poaceae</taxon>
        <taxon>PACMAD clade</taxon>
        <taxon>Panicoideae</taxon>
        <taxon>Panicodae</taxon>
        <taxon>Paniceae</taxon>
        <taxon>Panicinae</taxon>
        <taxon>Panicum</taxon>
        <taxon>Panicum sect. Hiantes</taxon>
    </lineage>
</organism>
<evidence type="ECO:0000313" key="3">
    <source>
        <dbReference type="Proteomes" id="UP000823388"/>
    </source>
</evidence>
<protein>
    <submittedName>
        <fullName evidence="2">Uncharacterized protein</fullName>
    </submittedName>
</protein>
<feature type="compositionally biased region" description="Basic residues" evidence="1">
    <location>
        <begin position="95"/>
        <end position="104"/>
    </location>
</feature>
<feature type="region of interest" description="Disordered" evidence="1">
    <location>
        <begin position="82"/>
        <end position="152"/>
    </location>
</feature>
<dbReference type="AlphaFoldDB" id="A0A8T0X033"/>
<gene>
    <name evidence="2" type="ORF">PVAP13_1NG252719</name>
</gene>
<sequence length="182" mass="21000">HNYSFLQLVDFVGEHFVWGSKQCISFWRSLEDASIEITSDEQLLQWFELNQERRVLHIDAQIDDFQGPIQFLPTKRRCHPVVRNKERATNYNPTRKGKKRKRKHAHDDEEPVGVDEEGNYSDTESLTALSDSSYDSDMAASSNSDFSDPEYEPNVEIFDEDDISAFAYDVDDPCVDIGVVFP</sequence>